<reference evidence="13" key="2">
    <citation type="submission" date="2007-10" db="EMBL/GenBank/DDBJ databases">
        <authorList>
            <person name="Myers G.S."/>
        </authorList>
    </citation>
    <scope>NUCLEOTIDE SEQUENCE [LARGE SCALE GENOMIC DNA]</scope>
</reference>
<feature type="site" description="Interaction with DNA" evidence="10">
    <location>
        <position position="144"/>
    </location>
</feature>
<dbReference type="Gene3D" id="3.30.65.10">
    <property type="entry name" value="Bacterial Topoisomerase I, domain 1"/>
    <property type="match status" value="3"/>
</dbReference>
<name>A8PP36_9COXI</name>
<dbReference type="InterPro" id="IPR023406">
    <property type="entry name" value="Topo_IA_AS"/>
</dbReference>
<dbReference type="InterPro" id="IPR003601">
    <property type="entry name" value="Topo_IA_2"/>
</dbReference>
<evidence type="ECO:0000256" key="8">
    <source>
        <dbReference type="ARBA" id="ARBA00023125"/>
    </source>
</evidence>
<protein>
    <recommendedName>
        <fullName evidence="10">DNA topoisomerase 1</fullName>
        <ecNumber evidence="10">5.6.2.1</ecNumber>
    </recommendedName>
    <alternativeName>
        <fullName evidence="10">DNA topoisomerase I</fullName>
    </alternativeName>
</protein>
<dbReference type="Gene3D" id="2.70.20.10">
    <property type="entry name" value="Topoisomerase I, domain 3"/>
    <property type="match status" value="1"/>
</dbReference>
<dbReference type="SUPFAM" id="SSF57783">
    <property type="entry name" value="Zinc beta-ribbon"/>
    <property type="match status" value="2"/>
</dbReference>
<dbReference type="EC" id="5.6.2.1" evidence="10"/>
<keyword evidence="9 10" id="KW-0413">Isomerase</keyword>
<dbReference type="PANTHER" id="PTHR42785">
    <property type="entry name" value="DNA TOPOISOMERASE, TYPE IA, CORE"/>
    <property type="match status" value="1"/>
</dbReference>
<feature type="site" description="Interaction with DNA" evidence="10">
    <location>
        <position position="33"/>
    </location>
</feature>
<feature type="site" description="Interaction with DNA" evidence="10">
    <location>
        <position position="513"/>
    </location>
</feature>
<feature type="active site" description="O-(5'-phospho-DNA)-tyrosine intermediate" evidence="10">
    <location>
        <position position="307"/>
    </location>
</feature>
<dbReference type="EMBL" id="AAQJ02000001">
    <property type="protein sequence ID" value="EDP47039.1"/>
    <property type="molecule type" value="Genomic_DNA"/>
</dbReference>
<evidence type="ECO:0000256" key="6">
    <source>
        <dbReference type="ARBA" id="ARBA00022842"/>
    </source>
</evidence>
<comment type="catalytic activity">
    <reaction evidence="1 10">
        <text>ATP-independent breakage of single-stranded DNA, followed by passage and rejoining.</text>
        <dbReference type="EC" id="5.6.2.1"/>
    </reaction>
</comment>
<dbReference type="AlphaFoldDB" id="A8PP36"/>
<evidence type="ECO:0000256" key="7">
    <source>
        <dbReference type="ARBA" id="ARBA00023029"/>
    </source>
</evidence>
<dbReference type="GO" id="GO:0003917">
    <property type="term" value="F:DNA topoisomerase type I (single strand cut, ATP-independent) activity"/>
    <property type="evidence" value="ECO:0007669"/>
    <property type="project" value="UniProtKB-UniRule"/>
</dbReference>
<feature type="region of interest" description="Interaction with DNA" evidence="10">
    <location>
        <begin position="167"/>
        <end position="172"/>
    </location>
</feature>
<sequence>MAKNLLIVESPAKAKTIKKYLGKEFEILASYGHIRDLIPKEGAVNPEKGFAMQYALIEKNAKHMDTIIKAFKNADALYLATDPDREGEAIAWHIYEILKQKKLLKSKPIYRVVFHEITKTAIKAAMLNPRRIAMDLVNAQQARRALDYLVGFTLSPLLWKKVRRGLSAGRVQSPALRLIVEREEEIEAFKSQEYWTITANNQSNNKFFAARLIQYQHKKLSQFSITTREKATEIKENLLQRAEGDLEVIKVDKKQRKRNPAAPFTTSTLQQEAGRKLGFTAQRTMRLAQQLYEGIDVGEGLVGLITYMRTDSVHLSNEAIVSIRELILQRYGEKDLPESPRHFRTKSRNAQEAHEAIRPTHVEFSPEQLKKHLAPDQFKLYELIWKRAVASQMIHATIDTVTIDLSAKAAKDHCFRANGSTIVHAGFMTVYLESYDDSKAKASDDDRIKSEEENMLPALKVGDQVNLIDMSADQHFTEPPPRYSEASLVKALEERDIGRPSTYVPIISTLQQREYVTLDQKRFKPTDVGRIVNKFLTRYFMQYVDYAFTARLEDELDQISRGEKEWVPLLQDFWTPFKTLIETTEETVQRKDVTQEALDETCPKCGKTLSIRLGKRGRFIGCSGYPECDYTRNMDGEVTTVSEPEVVQGRLCPDCGHALHIKIGRYGKFIGCSHYPKCKHIESLEKPMDTGIECPECHKGTLLKRKSRYGKIFYSCSTYPTCTYAVWNEPIEQACPRCAWPVMTMKTTKRRGTEKICPRKACGYAESLPEITEK</sequence>
<dbReference type="InterPro" id="IPR013497">
    <property type="entry name" value="Topo_IA_cen"/>
</dbReference>
<evidence type="ECO:0000256" key="5">
    <source>
        <dbReference type="ARBA" id="ARBA00022833"/>
    </source>
</evidence>
<accession>A8PP36</accession>
<evidence type="ECO:0000256" key="2">
    <source>
        <dbReference type="ARBA" id="ARBA00009446"/>
    </source>
</evidence>
<organism evidence="13 14">
    <name type="scientific">Rickettsiella grylli</name>
    <dbReference type="NCBI Taxonomy" id="59196"/>
    <lineage>
        <taxon>Bacteria</taxon>
        <taxon>Pseudomonadati</taxon>
        <taxon>Pseudomonadota</taxon>
        <taxon>Gammaproteobacteria</taxon>
        <taxon>Legionellales</taxon>
        <taxon>Coxiellaceae</taxon>
        <taxon>Rickettsiella</taxon>
    </lineage>
</organism>
<dbReference type="SMART" id="SM00493">
    <property type="entry name" value="TOPRIM"/>
    <property type="match status" value="1"/>
</dbReference>
<dbReference type="Gene3D" id="1.10.290.10">
    <property type="entry name" value="Topoisomerase I, domain 4"/>
    <property type="match status" value="1"/>
</dbReference>
<evidence type="ECO:0000256" key="10">
    <source>
        <dbReference type="HAMAP-Rule" id="MF_00952"/>
    </source>
</evidence>
<evidence type="ECO:0000256" key="9">
    <source>
        <dbReference type="ARBA" id="ARBA00023235"/>
    </source>
</evidence>
<evidence type="ECO:0000313" key="14">
    <source>
        <dbReference type="Proteomes" id="UP000054075"/>
    </source>
</evidence>
<dbReference type="PANTHER" id="PTHR42785:SF1">
    <property type="entry name" value="DNA TOPOISOMERASE"/>
    <property type="match status" value="1"/>
</dbReference>
<evidence type="ECO:0000259" key="12">
    <source>
        <dbReference type="PROSITE" id="PS52039"/>
    </source>
</evidence>
<dbReference type="NCBIfam" id="TIGR01051">
    <property type="entry name" value="topA_bact"/>
    <property type="match status" value="1"/>
</dbReference>
<dbReference type="RefSeq" id="WP_006036001.1">
    <property type="nucleotide sequence ID" value="NZ_AAQJ02000001.1"/>
</dbReference>
<dbReference type="InterPro" id="IPR006171">
    <property type="entry name" value="TOPRIM_dom"/>
</dbReference>
<gene>
    <name evidence="10 13" type="primary">topA</name>
    <name evidence="13" type="ORF">RICGR_1192</name>
</gene>
<dbReference type="InterPro" id="IPR003602">
    <property type="entry name" value="Topo_IA_DNA-bd_dom"/>
</dbReference>
<keyword evidence="5" id="KW-0862">Zinc</keyword>
<comment type="caution">
    <text evidence="13">The sequence shown here is derived from an EMBL/GenBank/DDBJ whole genome shotgun (WGS) entry which is preliminary data.</text>
</comment>
<comment type="subunit">
    <text evidence="10">Monomer.</text>
</comment>
<evidence type="ECO:0000259" key="11">
    <source>
        <dbReference type="PROSITE" id="PS50880"/>
    </source>
</evidence>
<keyword evidence="4" id="KW-0863">Zinc-finger</keyword>
<evidence type="ECO:0000256" key="3">
    <source>
        <dbReference type="ARBA" id="ARBA00022723"/>
    </source>
</evidence>
<dbReference type="InterPro" id="IPR005733">
    <property type="entry name" value="TopoI_bac-type"/>
</dbReference>
<keyword evidence="8 10" id="KW-0238">DNA-binding</keyword>
<dbReference type="GO" id="GO:0005694">
    <property type="term" value="C:chromosome"/>
    <property type="evidence" value="ECO:0007669"/>
    <property type="project" value="InterPro"/>
</dbReference>
<feature type="site" description="Interaction with DNA" evidence="10">
    <location>
        <position position="159"/>
    </location>
</feature>
<dbReference type="InterPro" id="IPR013498">
    <property type="entry name" value="Topo_IA_Znf"/>
</dbReference>
<dbReference type="Pfam" id="PF01396">
    <property type="entry name" value="Zn_ribbon_Top1"/>
    <property type="match status" value="3"/>
</dbReference>
<dbReference type="InterPro" id="IPR013824">
    <property type="entry name" value="Topo_IA_cen_sub1"/>
</dbReference>
<dbReference type="OrthoDB" id="9804262at2"/>
<dbReference type="STRING" id="59196.RICGR_1192"/>
<evidence type="ECO:0000256" key="1">
    <source>
        <dbReference type="ARBA" id="ARBA00000213"/>
    </source>
</evidence>
<dbReference type="InterPro" id="IPR028612">
    <property type="entry name" value="Topoisom_1_IA"/>
</dbReference>
<feature type="site" description="Interaction with DNA" evidence="10">
    <location>
        <position position="143"/>
    </location>
</feature>
<dbReference type="SMART" id="SM00437">
    <property type="entry name" value="TOP1Ac"/>
    <property type="match status" value="1"/>
</dbReference>
<dbReference type="Proteomes" id="UP000054075">
    <property type="component" value="Unassembled WGS sequence"/>
</dbReference>
<dbReference type="InterPro" id="IPR000380">
    <property type="entry name" value="Topo_IA"/>
</dbReference>
<keyword evidence="3" id="KW-0479">Metal-binding</keyword>
<dbReference type="PRINTS" id="PR00417">
    <property type="entry name" value="PRTPISMRASEI"/>
</dbReference>
<dbReference type="Pfam" id="PF01751">
    <property type="entry name" value="Toprim"/>
    <property type="match status" value="1"/>
</dbReference>
<keyword evidence="6" id="KW-0460">Magnesium</keyword>
<comment type="similarity">
    <text evidence="2 10">Belongs to the type IA topoisomerase family.</text>
</comment>
<evidence type="ECO:0000313" key="13">
    <source>
        <dbReference type="EMBL" id="EDP47039.1"/>
    </source>
</evidence>
<dbReference type="Gene3D" id="1.10.460.10">
    <property type="entry name" value="Topoisomerase I, domain 2"/>
    <property type="match status" value="1"/>
</dbReference>
<dbReference type="HAMAP" id="MF_00952">
    <property type="entry name" value="Topoisom_1_prok"/>
    <property type="match status" value="1"/>
</dbReference>
<dbReference type="CDD" id="cd00186">
    <property type="entry name" value="TOP1Ac"/>
    <property type="match status" value="1"/>
</dbReference>
<dbReference type="PROSITE" id="PS50880">
    <property type="entry name" value="TOPRIM"/>
    <property type="match status" value="1"/>
</dbReference>
<comment type="caution">
    <text evidence="10">Lacks conserved residue(s) required for the propagation of feature annotation.</text>
</comment>
<evidence type="ECO:0000256" key="4">
    <source>
        <dbReference type="ARBA" id="ARBA00022771"/>
    </source>
</evidence>
<feature type="site" description="Interaction with DNA" evidence="10">
    <location>
        <position position="147"/>
    </location>
</feature>
<reference evidence="13" key="1">
    <citation type="submission" date="2006-04" db="EMBL/GenBank/DDBJ databases">
        <authorList>
            <person name="Seshadri R."/>
            <person name="Federici B.A."/>
        </authorList>
    </citation>
    <scope>NUCLEOTIDE SEQUENCE [LARGE SCALE GENOMIC DNA]</scope>
</reference>
<keyword evidence="7 10" id="KW-0799">Topoisomerase</keyword>
<dbReference type="GO" id="GO:0003677">
    <property type="term" value="F:DNA binding"/>
    <property type="evidence" value="ECO:0007669"/>
    <property type="project" value="UniProtKB-KW"/>
</dbReference>
<dbReference type="InterPro" id="IPR023405">
    <property type="entry name" value="Topo_IA_core_domain"/>
</dbReference>
<dbReference type="InterPro" id="IPR013826">
    <property type="entry name" value="Topo_IA_cen_sub3"/>
</dbReference>
<dbReference type="Pfam" id="PF01131">
    <property type="entry name" value="Topoisom_bac"/>
    <property type="match status" value="1"/>
</dbReference>
<keyword evidence="14" id="KW-1185">Reference proteome</keyword>
<feature type="domain" description="Topo IA-type catalytic" evidence="12">
    <location>
        <begin position="133"/>
        <end position="581"/>
    </location>
</feature>
<feature type="domain" description="Toprim" evidence="11">
    <location>
        <begin position="3"/>
        <end position="118"/>
    </location>
</feature>
<dbReference type="eggNOG" id="COG0550">
    <property type="taxonomic scope" value="Bacteria"/>
</dbReference>
<dbReference type="GO" id="GO:0006265">
    <property type="term" value="P:DNA topological change"/>
    <property type="evidence" value="ECO:0007669"/>
    <property type="project" value="UniProtKB-UniRule"/>
</dbReference>
<dbReference type="Gene3D" id="3.40.50.140">
    <property type="match status" value="1"/>
</dbReference>
<dbReference type="SUPFAM" id="SSF56712">
    <property type="entry name" value="Prokaryotic type I DNA topoisomerase"/>
    <property type="match status" value="1"/>
</dbReference>
<comment type="function">
    <text evidence="10">Releases the supercoiling and torsional tension of DNA, which is introduced during the DNA replication and transcription, by transiently cleaving and rejoining one strand of the DNA duplex. Introduces a single-strand break via transesterification at a target site in duplex DNA. The scissile phosphodiester is attacked by the catalytic tyrosine of the enzyme, resulting in the formation of a DNA-(5'-phosphotyrosyl)-enzyme intermediate and the expulsion of a 3'-OH DNA strand. The free DNA strand then undergoes passage around the unbroken strand, thus removing DNA supercoils. Finally, in the religation step, the DNA 3'-OH attacks the covalent intermediate to expel the active-site tyrosine and restore the DNA phosphodiester backbone.</text>
</comment>
<dbReference type="GO" id="GO:0008270">
    <property type="term" value="F:zinc ion binding"/>
    <property type="evidence" value="ECO:0007669"/>
    <property type="project" value="UniProtKB-KW"/>
</dbReference>
<dbReference type="CDD" id="cd03363">
    <property type="entry name" value="TOPRIM_TopoIA_TopoI"/>
    <property type="match status" value="1"/>
</dbReference>
<dbReference type="SMART" id="SM00436">
    <property type="entry name" value="TOP1Bc"/>
    <property type="match status" value="1"/>
</dbReference>
<dbReference type="PROSITE" id="PS00396">
    <property type="entry name" value="TOPO_IA_1"/>
    <property type="match status" value="1"/>
</dbReference>
<dbReference type="InterPro" id="IPR013825">
    <property type="entry name" value="Topo_IA_cen_sub2"/>
</dbReference>
<feature type="site" description="Interaction with DNA" evidence="10">
    <location>
        <position position="309"/>
    </location>
</feature>
<proteinExistence type="inferred from homology"/>
<dbReference type="InterPro" id="IPR034149">
    <property type="entry name" value="TOPRIM_TopoI"/>
</dbReference>
<dbReference type="PROSITE" id="PS52039">
    <property type="entry name" value="TOPO_IA_2"/>
    <property type="match status" value="1"/>
</dbReference>